<evidence type="ECO:0000313" key="4">
    <source>
        <dbReference type="Proteomes" id="UP000664344"/>
    </source>
</evidence>
<dbReference type="EMBL" id="JAFKDB010000014">
    <property type="protein sequence ID" value="MBN7770110.1"/>
    <property type="molecule type" value="Genomic_DNA"/>
</dbReference>
<feature type="compositionally biased region" description="Basic and acidic residues" evidence="2">
    <location>
        <begin position="15"/>
        <end position="38"/>
    </location>
</feature>
<keyword evidence="1" id="KW-0175">Coiled coil</keyword>
<organism evidence="3 4">
    <name type="scientific">Marinobacter daepoensis</name>
    <dbReference type="NCBI Taxonomy" id="262077"/>
    <lineage>
        <taxon>Bacteria</taxon>
        <taxon>Pseudomonadati</taxon>
        <taxon>Pseudomonadota</taxon>
        <taxon>Gammaproteobacteria</taxon>
        <taxon>Pseudomonadales</taxon>
        <taxon>Marinobacteraceae</taxon>
        <taxon>Marinobacter</taxon>
    </lineage>
</organism>
<keyword evidence="4" id="KW-1185">Reference proteome</keyword>
<dbReference type="Proteomes" id="UP000664344">
    <property type="component" value="Unassembled WGS sequence"/>
</dbReference>
<dbReference type="RefSeq" id="WP_206557418.1">
    <property type="nucleotide sequence ID" value="NZ_JAFKDB010000014.1"/>
</dbReference>
<dbReference type="InterPro" id="IPR007139">
    <property type="entry name" value="DUF349"/>
</dbReference>
<feature type="region of interest" description="Disordered" evidence="2">
    <location>
        <begin position="312"/>
        <end position="332"/>
    </location>
</feature>
<feature type="coiled-coil region" evidence="1">
    <location>
        <begin position="98"/>
        <end position="128"/>
    </location>
</feature>
<evidence type="ECO:0000256" key="2">
    <source>
        <dbReference type="SAM" id="MobiDB-lite"/>
    </source>
</evidence>
<accession>A0ABS3BFL2</accession>
<sequence length="811" mass="93073">MAAFIQKLFRNRKTVSQERPKAARKQENDQPSEEDKKQLQRQQQEKLLNSDPSQPALAKLAIEGMTSALRLEAARKLQQEDLLQEVLKQAKGRDKGVYQTAKQSLQQLKDQQAKEKAVKNRIAELVRQAQDQAKSEDTKLFEARLTSVQDSWQTVEEQATPEQTQQFLEAVHQIRERLKQFKEDQAEEQRHLEQKCQRDETLELLQQTLAQLKSADPSGLPSESALDALQKTQENRWLEATRETQVDKQEQKRYEQSMLALRNYLAAVRRLNNVLPQITELTDAPQQLANALLAEVAWPKEFPLPEPLSGLQALAGKPKPQTPSSADHEQQKMSTEALVSTLPKLEAALEARQFKESRQLLKVAQGQFQALDQRHRKGFQARMQLLAGQFRELSDWQGFATAPKQQSLCEQMEYLADQPIEPEAKAERIKELQNEWRELGGSSDRSLWNRFKAASDQAYEPCKAYFEAKSDLKQANLQKRAAICEELEHFLQHADWTNIDWKGAERIHQTARQEWKAAWPVDFRDNRQMQKRFDDLLKQLERPLDEERLRNETAKQSIVERAQSLINHEPLQEAMDQAKALQTEWKTVGITRHREDRKLWQAFRKACDQIFERREAQRSAQQQASNEADEAARAALENYQSLGTEVDEATLEEAKSALKRLADSPLSRPVREEVQSLRQHLASLGQRRKLTARLESWKSLITNRVSGSLSSEQTPPAWQKLAADAEPLSGRDLVIRAEILSGKETPDADQGRRMEIQVQRLAEGLGGGDNSTPEQELERLIAIWCLHPAIDDVHTEHAERLAQALETHLHR</sequence>
<protein>
    <submittedName>
        <fullName evidence="3">DUF349 domain-containing protein</fullName>
    </submittedName>
</protein>
<evidence type="ECO:0000256" key="1">
    <source>
        <dbReference type="SAM" id="Coils"/>
    </source>
</evidence>
<dbReference type="Pfam" id="PF03993">
    <property type="entry name" value="DUF349"/>
    <property type="match status" value="2"/>
</dbReference>
<reference evidence="3 4" key="1">
    <citation type="submission" date="2021-02" db="EMBL/GenBank/DDBJ databases">
        <title>PHA producing bacteria isolated from coastal sediment in Guangdong, Shenzhen.</title>
        <authorList>
            <person name="Zheng W."/>
            <person name="Yu S."/>
            <person name="Huang Y."/>
        </authorList>
    </citation>
    <scope>NUCLEOTIDE SEQUENCE [LARGE SCALE GENOMIC DNA]</scope>
    <source>
        <strain evidence="3 4">TN21-5</strain>
    </source>
</reference>
<evidence type="ECO:0000313" key="3">
    <source>
        <dbReference type="EMBL" id="MBN7770110.1"/>
    </source>
</evidence>
<comment type="caution">
    <text evidence="3">The sequence shown here is derived from an EMBL/GenBank/DDBJ whole genome shotgun (WGS) entry which is preliminary data.</text>
</comment>
<proteinExistence type="predicted"/>
<gene>
    <name evidence="3" type="ORF">JYP53_09380</name>
</gene>
<feature type="region of interest" description="Disordered" evidence="2">
    <location>
        <begin position="1"/>
        <end position="55"/>
    </location>
</feature>
<name>A0ABS3BFL2_9GAMM</name>